<keyword evidence="2" id="KW-1185">Reference proteome</keyword>
<dbReference type="EMBL" id="CP071793">
    <property type="protein sequence ID" value="QTD48694.1"/>
    <property type="molecule type" value="Genomic_DNA"/>
</dbReference>
<protein>
    <submittedName>
        <fullName evidence="1">Uncharacterized protein</fullName>
    </submittedName>
</protein>
<proteinExistence type="predicted"/>
<name>A0A8A4THL8_SULCO</name>
<reference evidence="1" key="1">
    <citation type="submission" date="2021-03" db="EMBL/GenBank/DDBJ databases">
        <title>Acanthopleuribacteraceae sp. M133.</title>
        <authorList>
            <person name="Wang G."/>
        </authorList>
    </citation>
    <scope>NUCLEOTIDE SEQUENCE</scope>
    <source>
        <strain evidence="1">M133</strain>
    </source>
</reference>
<accession>A0A8A4THL8</accession>
<gene>
    <name evidence="1" type="ORF">J3U87_24190</name>
</gene>
<dbReference type="Proteomes" id="UP000663929">
    <property type="component" value="Chromosome"/>
</dbReference>
<dbReference type="KEGG" id="scor:J3U87_24190"/>
<evidence type="ECO:0000313" key="2">
    <source>
        <dbReference type="Proteomes" id="UP000663929"/>
    </source>
</evidence>
<dbReference type="AlphaFoldDB" id="A0A8A4THL8"/>
<evidence type="ECO:0000313" key="1">
    <source>
        <dbReference type="EMBL" id="QTD48694.1"/>
    </source>
</evidence>
<sequence length="177" mass="20508">MTIYHWYSGEKYAGYECADEEYGDKLLFRKVELDINSWIPPRLKMGPGPRKKGDCHIYPGLIPPWIILSQRATLELEPFLKNAGDLLPVILEDRPDEPFFVFICRTVIDCLDTEKTTDVLTKPIFQDDIKLESQVFSIPQAHMRNYVSNLFVEKVVEAKLRGFSFTREYMDPNGIVT</sequence>
<dbReference type="RefSeq" id="WP_237378345.1">
    <property type="nucleotide sequence ID" value="NZ_CP071793.1"/>
</dbReference>
<organism evidence="1 2">
    <name type="scientific">Sulfidibacter corallicola</name>
    <dbReference type="NCBI Taxonomy" id="2818388"/>
    <lineage>
        <taxon>Bacteria</taxon>
        <taxon>Pseudomonadati</taxon>
        <taxon>Acidobacteriota</taxon>
        <taxon>Holophagae</taxon>
        <taxon>Acanthopleuribacterales</taxon>
        <taxon>Acanthopleuribacteraceae</taxon>
        <taxon>Sulfidibacter</taxon>
    </lineage>
</organism>